<dbReference type="RefSeq" id="WP_202831255.1">
    <property type="nucleotide sequence ID" value="NZ_JAETWB010000002.1"/>
</dbReference>
<name>A0ABS1U0A4_9PROT</name>
<sequence>MSTITTLTSAELDAVNGGSYVSIKKIYVAVGGNGGTAITGSVTGNTKFGKSISVAVNTGDASANGGNATAG</sequence>
<evidence type="ECO:0000313" key="1">
    <source>
        <dbReference type="EMBL" id="MBL6078110.1"/>
    </source>
</evidence>
<dbReference type="EMBL" id="JAETWB010000002">
    <property type="protein sequence ID" value="MBL6078110.1"/>
    <property type="molecule type" value="Genomic_DNA"/>
</dbReference>
<comment type="caution">
    <text evidence="1">The sequence shown here is derived from an EMBL/GenBank/DDBJ whole genome shotgun (WGS) entry which is preliminary data.</text>
</comment>
<proteinExistence type="predicted"/>
<keyword evidence="2" id="KW-1185">Reference proteome</keyword>
<reference evidence="1 2" key="1">
    <citation type="submission" date="2021-01" db="EMBL/GenBank/DDBJ databases">
        <title>Belnapia mucosa sp. nov. and Belnapia arida sp. nov., isolated from the Tabernas Desert (Almeria, Spain).</title>
        <authorList>
            <person name="Molina-Menor E."/>
            <person name="Vidal-Verdu A."/>
            <person name="Calonge A."/>
            <person name="Satari L."/>
            <person name="Pereto J."/>
            <person name="Porcar M."/>
        </authorList>
    </citation>
    <scope>NUCLEOTIDE SEQUENCE [LARGE SCALE GENOMIC DNA]</scope>
    <source>
        <strain evidence="1 2">T18</strain>
    </source>
</reference>
<organism evidence="1 2">
    <name type="scientific">Belnapia arida</name>
    <dbReference type="NCBI Taxonomy" id="2804533"/>
    <lineage>
        <taxon>Bacteria</taxon>
        <taxon>Pseudomonadati</taxon>
        <taxon>Pseudomonadota</taxon>
        <taxon>Alphaproteobacteria</taxon>
        <taxon>Acetobacterales</taxon>
        <taxon>Roseomonadaceae</taxon>
        <taxon>Belnapia</taxon>
    </lineage>
</organism>
<protein>
    <submittedName>
        <fullName evidence="1">Uncharacterized protein</fullName>
    </submittedName>
</protein>
<evidence type="ECO:0000313" key="2">
    <source>
        <dbReference type="Proteomes" id="UP000660885"/>
    </source>
</evidence>
<dbReference type="Proteomes" id="UP000660885">
    <property type="component" value="Unassembled WGS sequence"/>
</dbReference>
<accession>A0ABS1U0A4</accession>
<gene>
    <name evidence="1" type="ORF">JMJ56_08835</name>
</gene>